<proteinExistence type="predicted"/>
<evidence type="ECO:0008006" key="4">
    <source>
        <dbReference type="Google" id="ProtNLM"/>
    </source>
</evidence>
<gene>
    <name evidence="2" type="ORF">H4W80_011941</name>
</gene>
<sequence length="248" mass="27461">MRRLTLLVLASLLTLTACTADPAVRDAQDHLDQVADQLKAFDPWVPEDVGYYLTQDEEYLTVYDVSGDGRDDPGRVRIKVRGRDRTPRGPMAPADVVPPGASVSLCFDLEVMLQHPVRNDARVTEADRRVNVTEIDCPEGKPGVFRPPAGLPAQTYPWLQKHLPTTLDLEAARRAVRALNLDPRIRQDVAVFDGKIGIALREPDGDCLFARVWPSTVQVWSPWRSWAAPMSPSERACSAAQAASGYSY</sequence>
<keyword evidence="3" id="KW-1185">Reference proteome</keyword>
<reference evidence="2 3" key="1">
    <citation type="submission" date="2020-10" db="EMBL/GenBank/DDBJ databases">
        <title>Sequencing the genomes of 1000 actinobacteria strains.</title>
        <authorList>
            <person name="Klenk H.-P."/>
        </authorList>
    </citation>
    <scope>NUCLEOTIDE SEQUENCE [LARGE SCALE GENOMIC DNA]</scope>
    <source>
        <strain evidence="2 3">DSM 43173</strain>
    </source>
</reference>
<dbReference type="EMBL" id="JADBEK010000001">
    <property type="protein sequence ID" value="MBE1593683.1"/>
    <property type="molecule type" value="Genomic_DNA"/>
</dbReference>
<organism evidence="2 3">
    <name type="scientific">Nonomuraea angiospora</name>
    <dbReference type="NCBI Taxonomy" id="46172"/>
    <lineage>
        <taxon>Bacteria</taxon>
        <taxon>Bacillati</taxon>
        <taxon>Actinomycetota</taxon>
        <taxon>Actinomycetes</taxon>
        <taxon>Streptosporangiales</taxon>
        <taxon>Streptosporangiaceae</taxon>
        <taxon>Nonomuraea</taxon>
    </lineage>
</organism>
<feature type="chain" id="PRO_5047051735" description="Lipoprotein" evidence="1">
    <location>
        <begin position="20"/>
        <end position="248"/>
    </location>
</feature>
<protein>
    <recommendedName>
        <fullName evidence="4">Lipoprotein</fullName>
    </recommendedName>
</protein>
<comment type="caution">
    <text evidence="2">The sequence shown here is derived from an EMBL/GenBank/DDBJ whole genome shotgun (WGS) entry which is preliminary data.</text>
</comment>
<dbReference type="RefSeq" id="WP_192793002.1">
    <property type="nucleotide sequence ID" value="NZ_JADBEK010000001.1"/>
</dbReference>
<evidence type="ECO:0000313" key="2">
    <source>
        <dbReference type="EMBL" id="MBE1593683.1"/>
    </source>
</evidence>
<dbReference type="Proteomes" id="UP000633509">
    <property type="component" value="Unassembled WGS sequence"/>
</dbReference>
<name>A0ABR9MMG6_9ACTN</name>
<accession>A0ABR9MMG6</accession>
<feature type="signal peptide" evidence="1">
    <location>
        <begin position="1"/>
        <end position="19"/>
    </location>
</feature>
<keyword evidence="1" id="KW-0732">Signal</keyword>
<evidence type="ECO:0000256" key="1">
    <source>
        <dbReference type="SAM" id="SignalP"/>
    </source>
</evidence>
<dbReference type="PROSITE" id="PS51257">
    <property type="entry name" value="PROKAR_LIPOPROTEIN"/>
    <property type="match status" value="1"/>
</dbReference>
<evidence type="ECO:0000313" key="3">
    <source>
        <dbReference type="Proteomes" id="UP000633509"/>
    </source>
</evidence>